<name>A0A8C7MMA5_ONCKI</name>
<protein>
    <submittedName>
        <fullName evidence="5">Complement C1q tumor necrosis factor-related protein 3-like</fullName>
    </submittedName>
</protein>
<dbReference type="PANTHER" id="PTHR22923:SF102">
    <property type="entry name" value="CEREBELLIN 13-RELATED"/>
    <property type="match status" value="1"/>
</dbReference>
<evidence type="ECO:0000256" key="1">
    <source>
        <dbReference type="ARBA" id="ARBA00004613"/>
    </source>
</evidence>
<evidence type="ECO:0000256" key="3">
    <source>
        <dbReference type="ARBA" id="ARBA00022729"/>
    </source>
</evidence>
<dbReference type="Gene3D" id="2.60.120.40">
    <property type="match status" value="1"/>
</dbReference>
<dbReference type="GeneID" id="116358626"/>
<dbReference type="InterPro" id="IPR001073">
    <property type="entry name" value="C1q_dom"/>
</dbReference>
<dbReference type="GO" id="GO:0005576">
    <property type="term" value="C:extracellular region"/>
    <property type="evidence" value="ECO:0007669"/>
    <property type="project" value="UniProtKB-SubCell"/>
</dbReference>
<evidence type="ECO:0000313" key="5">
    <source>
        <dbReference type="Ensembl" id="ENSOKIP00005064181.1"/>
    </source>
</evidence>
<dbReference type="InterPro" id="IPR008983">
    <property type="entry name" value="Tumour_necrosis_fac-like_dom"/>
</dbReference>
<dbReference type="AlphaFoldDB" id="A0A8C7MMA5"/>
<dbReference type="GeneTree" id="ENSGT00950000183116"/>
<keyword evidence="2" id="KW-0964">Secreted</keyword>
<dbReference type="PROSITE" id="PS50871">
    <property type="entry name" value="C1Q"/>
    <property type="match status" value="1"/>
</dbReference>
<keyword evidence="3" id="KW-0732">Signal</keyword>
<dbReference type="PANTHER" id="PTHR22923">
    <property type="entry name" value="CEREBELLIN-RELATED"/>
    <property type="match status" value="1"/>
</dbReference>
<evidence type="ECO:0000256" key="2">
    <source>
        <dbReference type="ARBA" id="ARBA00022525"/>
    </source>
</evidence>
<reference evidence="5" key="2">
    <citation type="submission" date="2025-09" db="UniProtKB">
        <authorList>
            <consortium name="Ensembl"/>
        </authorList>
    </citation>
    <scope>IDENTIFICATION</scope>
</reference>
<accession>A0A8C7MMA5</accession>
<comment type="subcellular location">
    <subcellularLocation>
        <location evidence="1">Secreted</location>
    </subcellularLocation>
</comment>
<reference evidence="5" key="1">
    <citation type="submission" date="2025-08" db="UniProtKB">
        <authorList>
            <consortium name="Ensembl"/>
        </authorList>
    </citation>
    <scope>IDENTIFICATION</scope>
</reference>
<dbReference type="Ensembl" id="ENSOKIT00005068216.1">
    <property type="protein sequence ID" value="ENSOKIP00005064181.1"/>
    <property type="gene ID" value="ENSOKIG00005027541.1"/>
</dbReference>
<dbReference type="SUPFAM" id="SSF49842">
    <property type="entry name" value="TNF-like"/>
    <property type="match status" value="1"/>
</dbReference>
<dbReference type="Pfam" id="PF00386">
    <property type="entry name" value="C1q"/>
    <property type="match status" value="1"/>
</dbReference>
<dbReference type="Proteomes" id="UP000694557">
    <property type="component" value="Unassembled WGS sequence"/>
</dbReference>
<proteinExistence type="predicted"/>
<feature type="domain" description="C1q" evidence="4">
    <location>
        <begin position="33"/>
        <end position="124"/>
    </location>
</feature>
<dbReference type="KEGG" id="oki:116358626"/>
<sequence>MRAATAEQKAELTAVGAKLRASESQVEELSRALQGRQVAFVVSISNVGHIGPFNTEITLIYKNVYTNIGSAYNPSTGIFTAPVRGVYYFSFSGHNSSARPMGLRLMNNGEQMITVYNHVSGKPI</sequence>
<dbReference type="InterPro" id="IPR050822">
    <property type="entry name" value="Cerebellin_Synaptic_Org"/>
</dbReference>
<keyword evidence="6" id="KW-1185">Reference proteome</keyword>
<evidence type="ECO:0000259" key="4">
    <source>
        <dbReference type="PROSITE" id="PS50871"/>
    </source>
</evidence>
<gene>
    <name evidence="5" type="primary">LOC116358626</name>
</gene>
<organism evidence="5 6">
    <name type="scientific">Oncorhynchus kisutch</name>
    <name type="common">Coho salmon</name>
    <name type="synonym">Salmo kisutch</name>
    <dbReference type="NCBI Taxonomy" id="8019"/>
    <lineage>
        <taxon>Eukaryota</taxon>
        <taxon>Metazoa</taxon>
        <taxon>Chordata</taxon>
        <taxon>Craniata</taxon>
        <taxon>Vertebrata</taxon>
        <taxon>Euteleostomi</taxon>
        <taxon>Actinopterygii</taxon>
        <taxon>Neopterygii</taxon>
        <taxon>Teleostei</taxon>
        <taxon>Protacanthopterygii</taxon>
        <taxon>Salmoniformes</taxon>
        <taxon>Salmonidae</taxon>
        <taxon>Salmoninae</taxon>
        <taxon>Oncorhynchus</taxon>
    </lineage>
</organism>
<evidence type="ECO:0000313" key="6">
    <source>
        <dbReference type="Proteomes" id="UP000694557"/>
    </source>
</evidence>
<dbReference type="RefSeq" id="XP_031666387.1">
    <property type="nucleotide sequence ID" value="XM_031810527.1"/>
</dbReference>